<dbReference type="GO" id="GO:0051539">
    <property type="term" value="F:4 iron, 4 sulfur cluster binding"/>
    <property type="evidence" value="ECO:0007669"/>
    <property type="project" value="UniProtKB-KW"/>
</dbReference>
<gene>
    <name evidence="5" type="ORF">pdam_00010181</name>
</gene>
<name>A0A3M6T438_POCDA</name>
<reference evidence="5 6" key="1">
    <citation type="journal article" date="2018" name="Sci. Rep.">
        <title>Comparative analysis of the Pocillopora damicornis genome highlights role of immune system in coral evolution.</title>
        <authorList>
            <person name="Cunning R."/>
            <person name="Bay R.A."/>
            <person name="Gillette P."/>
            <person name="Baker A.C."/>
            <person name="Traylor-Knowles N."/>
        </authorList>
    </citation>
    <scope>NUCLEOTIDE SEQUENCE [LARGE SCALE GENOMIC DNA]</scope>
    <source>
        <strain evidence="5">RSMAS</strain>
        <tissue evidence="5">Whole animal</tissue>
    </source>
</reference>
<evidence type="ECO:0000256" key="2">
    <source>
        <dbReference type="ARBA" id="ARBA00022485"/>
    </source>
</evidence>
<dbReference type="SUPFAM" id="SSF102114">
    <property type="entry name" value="Radical SAM enzymes"/>
    <property type="match status" value="1"/>
</dbReference>
<comment type="caution">
    <text evidence="5">The sequence shown here is derived from an EMBL/GenBank/DDBJ whole genome shotgun (WGS) entry which is preliminary data.</text>
</comment>
<dbReference type="PANTHER" id="PTHR21339:SF0">
    <property type="entry name" value="S-ADENOSYLMETHIONINE-DEPENDENT NUCLEOTIDE DEHYDRATASE RSAD2"/>
    <property type="match status" value="1"/>
</dbReference>
<keyword evidence="2" id="KW-0408">Iron</keyword>
<evidence type="ECO:0008006" key="7">
    <source>
        <dbReference type="Google" id="ProtNLM"/>
    </source>
</evidence>
<keyword evidence="6" id="KW-1185">Reference proteome</keyword>
<dbReference type="AlphaFoldDB" id="A0A3M6T438"/>
<dbReference type="STRING" id="46731.A0A3M6T438"/>
<accession>A0A3M6T438</accession>
<evidence type="ECO:0000256" key="3">
    <source>
        <dbReference type="SAM" id="MobiDB-lite"/>
    </source>
</evidence>
<keyword evidence="4" id="KW-1133">Transmembrane helix</keyword>
<sequence>MAGDSLLLLLLCGLIAIVLIIAVFSRLIKKPTRRTAKEAKCEASKEIPTSPDKDLGRRRTRVGLRGNELHSSALSTDKIIPRSVNYHFTRQCNYKCGFCFHTAKTSSVLPIDEAKRGLMMLKEAELTRYCKEDLKMQSVSIVCNGSLVTERWFSKYGEFLDIMAVSCDSFDEEKNRQIGRHQSGKGNLKCLQNIRDWCKQYHVAFKINTVVNTFNVDEDMTERIEELAPIRWKVFQCLLIEGENCGTDALRQAQKFVISDDEFNHFVERHSKLSCLVPESNEKMQNSYLILDEFMRFLDCRSGAKTPSKSLLDVGVEDAINASGFDEQMFFRRGGKYTWSKADMNLEW</sequence>
<evidence type="ECO:0000313" key="5">
    <source>
        <dbReference type="EMBL" id="RMX34737.1"/>
    </source>
</evidence>
<feature type="compositionally biased region" description="Basic and acidic residues" evidence="3">
    <location>
        <begin position="39"/>
        <end position="57"/>
    </location>
</feature>
<dbReference type="Gene3D" id="3.20.20.70">
    <property type="entry name" value="Aldolase class I"/>
    <property type="match status" value="1"/>
</dbReference>
<dbReference type="EMBL" id="RCHS01004377">
    <property type="protein sequence ID" value="RMX34737.1"/>
    <property type="molecule type" value="Genomic_DNA"/>
</dbReference>
<organism evidence="5 6">
    <name type="scientific">Pocillopora damicornis</name>
    <name type="common">Cauliflower coral</name>
    <name type="synonym">Millepora damicornis</name>
    <dbReference type="NCBI Taxonomy" id="46731"/>
    <lineage>
        <taxon>Eukaryota</taxon>
        <taxon>Metazoa</taxon>
        <taxon>Cnidaria</taxon>
        <taxon>Anthozoa</taxon>
        <taxon>Hexacorallia</taxon>
        <taxon>Scleractinia</taxon>
        <taxon>Astrocoeniina</taxon>
        <taxon>Pocilloporidae</taxon>
        <taxon>Pocillopora</taxon>
    </lineage>
</organism>
<keyword evidence="2" id="KW-0004">4Fe-4S</keyword>
<dbReference type="Proteomes" id="UP000275408">
    <property type="component" value="Unassembled WGS sequence"/>
</dbReference>
<evidence type="ECO:0000256" key="4">
    <source>
        <dbReference type="SAM" id="Phobius"/>
    </source>
</evidence>
<keyword evidence="4" id="KW-0472">Membrane</keyword>
<keyword evidence="2" id="KW-0411">Iron-sulfur</keyword>
<evidence type="ECO:0000256" key="1">
    <source>
        <dbReference type="ARBA" id="ARBA00001966"/>
    </source>
</evidence>
<keyword evidence="4" id="KW-0812">Transmembrane</keyword>
<dbReference type="CDD" id="cd01335">
    <property type="entry name" value="Radical_SAM"/>
    <property type="match status" value="1"/>
</dbReference>
<evidence type="ECO:0000313" key="6">
    <source>
        <dbReference type="Proteomes" id="UP000275408"/>
    </source>
</evidence>
<dbReference type="InterPro" id="IPR051196">
    <property type="entry name" value="RSAD2/Viperin_antiviral"/>
</dbReference>
<comment type="cofactor">
    <cofactor evidence="1">
        <name>[4Fe-4S] cluster</name>
        <dbReference type="ChEBI" id="CHEBI:49883"/>
    </cofactor>
</comment>
<dbReference type="OrthoDB" id="549750at2759"/>
<feature type="region of interest" description="Disordered" evidence="3">
    <location>
        <begin position="39"/>
        <end position="58"/>
    </location>
</feature>
<protein>
    <recommendedName>
        <fullName evidence="7">Radical SAM core domain-containing protein</fullName>
    </recommendedName>
</protein>
<keyword evidence="2" id="KW-0479">Metal-binding</keyword>
<feature type="transmembrane region" description="Helical" evidence="4">
    <location>
        <begin position="6"/>
        <end position="28"/>
    </location>
</feature>
<dbReference type="PANTHER" id="PTHR21339">
    <property type="entry name" value="RADICAL S-ADENOSYL METHIONINE DOMAIN-CONTAINING PROTEIN 2"/>
    <property type="match status" value="1"/>
</dbReference>
<dbReference type="NCBIfam" id="NF038283">
    <property type="entry name" value="viperin_w_prok"/>
    <property type="match status" value="1"/>
</dbReference>
<dbReference type="InterPro" id="IPR013785">
    <property type="entry name" value="Aldolase_TIM"/>
</dbReference>
<proteinExistence type="predicted"/>
<dbReference type="InterPro" id="IPR058240">
    <property type="entry name" value="rSAM_sf"/>
</dbReference>